<dbReference type="Proteomes" id="UP000295818">
    <property type="component" value="Unassembled WGS sequence"/>
</dbReference>
<evidence type="ECO:0000313" key="1">
    <source>
        <dbReference type="EMBL" id="TCO22836.1"/>
    </source>
</evidence>
<name>A0ABY2BJS6_9ACTN</name>
<reference evidence="1 2" key="1">
    <citation type="journal article" date="2015" name="Stand. Genomic Sci.">
        <title>Genomic Encyclopedia of Bacterial and Archaeal Type Strains, Phase III: the genomes of soil and plant-associated and newly described type strains.</title>
        <authorList>
            <person name="Whitman W.B."/>
            <person name="Woyke T."/>
            <person name="Klenk H.P."/>
            <person name="Zhou Y."/>
            <person name="Lilburn T.G."/>
            <person name="Beck B.J."/>
            <person name="De Vos P."/>
            <person name="Vandamme P."/>
            <person name="Eisen J.A."/>
            <person name="Garrity G."/>
            <person name="Hugenholtz P."/>
            <person name="Kyrpides N.C."/>
        </authorList>
    </citation>
    <scope>NUCLEOTIDE SEQUENCE [LARGE SCALE GENOMIC DNA]</scope>
    <source>
        <strain evidence="1 2">VKM Ac-2538</strain>
    </source>
</reference>
<dbReference type="SUPFAM" id="SSF56634">
    <property type="entry name" value="Heme-dependent catalase-like"/>
    <property type="match status" value="1"/>
</dbReference>
<dbReference type="Gene3D" id="2.40.180.10">
    <property type="entry name" value="Catalase core domain"/>
    <property type="match status" value="1"/>
</dbReference>
<proteinExistence type="predicted"/>
<evidence type="ECO:0000313" key="2">
    <source>
        <dbReference type="Proteomes" id="UP000295818"/>
    </source>
</evidence>
<comment type="caution">
    <text evidence="1">The sequence shown here is derived from an EMBL/GenBank/DDBJ whole genome shotgun (WGS) entry which is preliminary data.</text>
</comment>
<organism evidence="1 2">
    <name type="scientific">Kribbella orskensis</name>
    <dbReference type="NCBI Taxonomy" id="2512216"/>
    <lineage>
        <taxon>Bacteria</taxon>
        <taxon>Bacillati</taxon>
        <taxon>Actinomycetota</taxon>
        <taxon>Actinomycetes</taxon>
        <taxon>Propionibacteriales</taxon>
        <taxon>Kribbellaceae</taxon>
        <taxon>Kribbella</taxon>
    </lineage>
</organism>
<evidence type="ECO:0008006" key="3">
    <source>
        <dbReference type="Google" id="ProtNLM"/>
    </source>
</evidence>
<accession>A0ABY2BJS6</accession>
<gene>
    <name evidence="1" type="ORF">EV644_106144</name>
</gene>
<sequence length="313" mass="34749">MQWREVVLPDEGERHERQAALFREMQQRKDTQYGTGRALHRKQVAALRAMLEVPADLPDHARQGIFSNPDKYDAWVRLSNGGFNRAPDQVPDIRGFAVKVLGVNGAAALGGEAVSQDFALINHDRFSSATSEDFVTVATTGSGTTGQILLKALKRPGIVPQLRTVSAALKIPFSGFATTDFFSAAPISFGPYAVRIKLVAASSEPDPAAREDWGADIYRRLTDRPLHYDVQAQFFSDEESTPIEDASVSWQAPYLSIGRLTILRQTRDETFDQEVEAAKFDPWNALVEHRPLGEVMRARKVAYFGSQENRSAK</sequence>
<dbReference type="PANTHER" id="PTHR36195:SF4">
    <property type="entry name" value="DOMAIN PROTEIN, PUTATIVE (AFU_ORTHOLOGUE AFUA_5G01990)-RELATED"/>
    <property type="match status" value="1"/>
</dbReference>
<protein>
    <recommendedName>
        <fullName evidence="3">Catalase</fullName>
    </recommendedName>
</protein>
<dbReference type="InterPro" id="IPR020835">
    <property type="entry name" value="Catalase_sf"/>
</dbReference>
<keyword evidence="2" id="KW-1185">Reference proteome</keyword>
<dbReference type="EMBL" id="SLWM01000006">
    <property type="protein sequence ID" value="TCO22836.1"/>
    <property type="molecule type" value="Genomic_DNA"/>
</dbReference>
<dbReference type="PANTHER" id="PTHR36195">
    <property type="entry name" value="DOMAIN PROTEIN, PUTATIVE (AFU_ORTHOLOGUE AFUA_5G01990)-RELATED-RELATED"/>
    <property type="match status" value="1"/>
</dbReference>